<keyword evidence="4" id="KW-0676">Redox-active center</keyword>
<evidence type="ECO:0000259" key="6">
    <source>
        <dbReference type="PROSITE" id="PS51352"/>
    </source>
</evidence>
<organism evidence="8 10">
    <name type="scientific">Sanguibacteroides justesenii</name>
    <dbReference type="NCBI Taxonomy" id="1547597"/>
    <lineage>
        <taxon>Bacteria</taxon>
        <taxon>Pseudomonadati</taxon>
        <taxon>Bacteroidota</taxon>
        <taxon>Bacteroidia</taxon>
        <taxon>Bacteroidales</taxon>
        <taxon>Porphyromonadaceae</taxon>
        <taxon>Sanguibacteroides</taxon>
    </lineage>
</organism>
<keyword evidence="2" id="KW-0201">Cytochrome c-type biogenesis</keyword>
<dbReference type="GO" id="GO:0017004">
    <property type="term" value="P:cytochrome complex assembly"/>
    <property type="evidence" value="ECO:0007669"/>
    <property type="project" value="UniProtKB-KW"/>
</dbReference>
<protein>
    <recommendedName>
        <fullName evidence="6">Thioredoxin domain-containing protein</fullName>
    </recommendedName>
</protein>
<dbReference type="Gene3D" id="3.40.30.10">
    <property type="entry name" value="Glutaredoxin"/>
    <property type="match status" value="1"/>
</dbReference>
<reference evidence="7 9" key="2">
    <citation type="submission" date="2014-07" db="EMBL/GenBank/DDBJ databases">
        <title>Porphyromonadaceae bacterium OUH 334697 = ATCC BAA-2682 = DSM 28341 draft genome.</title>
        <authorList>
            <person name="Sydenham T.V."/>
            <person name="Hasman H."/>
            <person name="Justesen U.S."/>
        </authorList>
    </citation>
    <scope>NUCLEOTIDE SEQUENCE [LARGE SCALE GENOMIC DNA]</scope>
    <source>
        <strain evidence="7 9">OUH 334697</strain>
    </source>
</reference>
<evidence type="ECO:0000313" key="8">
    <source>
        <dbReference type="EMBL" id="KIO45906.1"/>
    </source>
</evidence>
<evidence type="ECO:0000313" key="10">
    <source>
        <dbReference type="Proteomes" id="UP000031980"/>
    </source>
</evidence>
<comment type="subcellular location">
    <subcellularLocation>
        <location evidence="1">Cell envelope</location>
    </subcellularLocation>
</comment>
<dbReference type="InterPro" id="IPR050553">
    <property type="entry name" value="Thioredoxin_ResA/DsbE_sf"/>
</dbReference>
<dbReference type="SUPFAM" id="SSF52833">
    <property type="entry name" value="Thioredoxin-like"/>
    <property type="match status" value="1"/>
</dbReference>
<dbReference type="PANTHER" id="PTHR42852">
    <property type="entry name" value="THIOL:DISULFIDE INTERCHANGE PROTEIN DSBE"/>
    <property type="match status" value="1"/>
</dbReference>
<comment type="caution">
    <text evidence="8">The sequence shown here is derived from an EMBL/GenBank/DDBJ whole genome shotgun (WGS) entry which is preliminary data.</text>
</comment>
<dbReference type="GO" id="GO:0030313">
    <property type="term" value="C:cell envelope"/>
    <property type="evidence" value="ECO:0007669"/>
    <property type="project" value="UniProtKB-SubCell"/>
</dbReference>
<keyword evidence="3" id="KW-1015">Disulfide bond</keyword>
<accession>A0A0C3RG72</accession>
<dbReference type="AlphaFoldDB" id="A0A0C3RG72"/>
<dbReference type="PANTHER" id="PTHR42852:SF6">
    <property type="entry name" value="THIOL:DISULFIDE INTERCHANGE PROTEIN DSBE"/>
    <property type="match status" value="1"/>
</dbReference>
<evidence type="ECO:0000256" key="1">
    <source>
        <dbReference type="ARBA" id="ARBA00004196"/>
    </source>
</evidence>
<evidence type="ECO:0000256" key="3">
    <source>
        <dbReference type="ARBA" id="ARBA00023157"/>
    </source>
</evidence>
<dbReference type="EMBL" id="JPIT01000031">
    <property type="protein sequence ID" value="KIO43742.1"/>
    <property type="molecule type" value="Genomic_DNA"/>
</dbReference>
<gene>
    <name evidence="8" type="ORF">BA92_05525</name>
    <name evidence="7" type="ORF">IE90_11560</name>
</gene>
<dbReference type="InterPro" id="IPR013766">
    <property type="entry name" value="Thioredoxin_domain"/>
</dbReference>
<evidence type="ECO:0000313" key="7">
    <source>
        <dbReference type="EMBL" id="KIO43742.1"/>
    </source>
</evidence>
<feature type="compositionally biased region" description="Basic and acidic residues" evidence="5">
    <location>
        <begin position="1"/>
        <end position="18"/>
    </location>
</feature>
<dbReference type="Proteomes" id="UP000031980">
    <property type="component" value="Unassembled WGS sequence"/>
</dbReference>
<dbReference type="GO" id="GO:0016491">
    <property type="term" value="F:oxidoreductase activity"/>
    <property type="evidence" value="ECO:0007669"/>
    <property type="project" value="InterPro"/>
</dbReference>
<evidence type="ECO:0000256" key="5">
    <source>
        <dbReference type="SAM" id="MobiDB-lite"/>
    </source>
</evidence>
<evidence type="ECO:0000256" key="2">
    <source>
        <dbReference type="ARBA" id="ARBA00022748"/>
    </source>
</evidence>
<name>A0A0C3RG72_9PORP</name>
<dbReference type="InterPro" id="IPR013740">
    <property type="entry name" value="Redoxin"/>
</dbReference>
<feature type="region of interest" description="Disordered" evidence="5">
    <location>
        <begin position="1"/>
        <end position="20"/>
    </location>
</feature>
<evidence type="ECO:0000313" key="9">
    <source>
        <dbReference type="Proteomes" id="UP000031937"/>
    </source>
</evidence>
<dbReference type="Pfam" id="PF08534">
    <property type="entry name" value="Redoxin"/>
    <property type="match status" value="1"/>
</dbReference>
<evidence type="ECO:0000256" key="4">
    <source>
        <dbReference type="ARBA" id="ARBA00023284"/>
    </source>
</evidence>
<dbReference type="InterPro" id="IPR036249">
    <property type="entry name" value="Thioredoxin-like_sf"/>
</dbReference>
<feature type="domain" description="Thioredoxin" evidence="6">
    <location>
        <begin position="16"/>
        <end position="155"/>
    </location>
</feature>
<proteinExistence type="predicted"/>
<sequence>MSSGQENRKAEISGKLKPGDPSPEFRAIDVNGKPLSLKSLKGKYVYIDLWATWCGPCLGEVPHLQALEKKMHGKKIVFVSISTDTDFKLWKEFVKKSGMTGIQLNFDGNKRFLELYGVTSIPRFILLDKKGHIINMNMTRPSDPETEKTLKSLKGI</sequence>
<dbReference type="Proteomes" id="UP000031937">
    <property type="component" value="Unassembled WGS sequence"/>
</dbReference>
<dbReference type="PROSITE" id="PS51352">
    <property type="entry name" value="THIOREDOXIN_2"/>
    <property type="match status" value="1"/>
</dbReference>
<keyword evidence="10" id="KW-1185">Reference proteome</keyword>
<dbReference type="EMBL" id="JPIU01000037">
    <property type="protein sequence ID" value="KIO45906.1"/>
    <property type="molecule type" value="Genomic_DNA"/>
</dbReference>
<dbReference type="CDD" id="cd02966">
    <property type="entry name" value="TlpA_like_family"/>
    <property type="match status" value="1"/>
</dbReference>
<reference evidence="8 10" key="1">
    <citation type="submission" date="2014-07" db="EMBL/GenBank/DDBJ databases">
        <title>Porphyromonadaceae bacterium OUH 308042 = ATCC BAA-2681 = DSM 28342 draft genome.</title>
        <authorList>
            <person name="Sydenham T.V."/>
            <person name="Hasman H."/>
            <person name="Justensen U.S."/>
        </authorList>
    </citation>
    <scope>NUCLEOTIDE SEQUENCE [LARGE SCALE GENOMIC DNA]</scope>
    <source>
        <strain evidence="8 10">OUH 308042</strain>
    </source>
</reference>